<dbReference type="Pfam" id="PF01569">
    <property type="entry name" value="PAP2"/>
    <property type="match status" value="1"/>
</dbReference>
<feature type="domain" description="Phosphatidic acid phosphatase type 2/haloperoxidase" evidence="1">
    <location>
        <begin position="111"/>
        <end position="211"/>
    </location>
</feature>
<organism evidence="2 3">
    <name type="scientific">Lutimonas vermicola</name>
    <dbReference type="NCBI Taxonomy" id="414288"/>
    <lineage>
        <taxon>Bacteria</taxon>
        <taxon>Pseudomonadati</taxon>
        <taxon>Bacteroidota</taxon>
        <taxon>Flavobacteriia</taxon>
        <taxon>Flavobacteriales</taxon>
        <taxon>Flavobacteriaceae</taxon>
        <taxon>Lutimonas</taxon>
    </lineage>
</organism>
<dbReference type="CDD" id="cd03394">
    <property type="entry name" value="PAP2_like_5"/>
    <property type="match status" value="1"/>
</dbReference>
<protein>
    <submittedName>
        <fullName evidence="2">Phosphatase PAP2 family protein</fullName>
    </submittedName>
</protein>
<proteinExistence type="predicted"/>
<reference evidence="2 3" key="1">
    <citation type="submission" date="2024-04" db="EMBL/GenBank/DDBJ databases">
        <title>whole genome sequencing of Lutimonas vermicola strain IMCC1616.</title>
        <authorList>
            <person name="Bae S.S."/>
        </authorList>
    </citation>
    <scope>NUCLEOTIDE SEQUENCE [LARGE SCALE GENOMIC DNA]</scope>
    <source>
        <strain evidence="2 3">IMCC1616</strain>
    </source>
</reference>
<comment type="caution">
    <text evidence="2">The sequence shown here is derived from an EMBL/GenBank/DDBJ whole genome shotgun (WGS) entry which is preliminary data.</text>
</comment>
<sequence>MKLKHVYISLIVCFQLHVNGQTDSTSITTATYQKPFLKQSIVPLSLIGAGLIINYSDGAIGKENLQEEIIRAFPDFNSNLDDFLLFVPTLTMYTADLLKVESRHDAFSQTKILFISAIATNAITFGLKHITNETRPNGENDLSFPSGHTSNAFMTATVLFHEFKETKPVLAYSGFVFASATGVLRVMNNAHWVSDVLVGAAIGILVTDLVYRFEPLQGWNPFKNDKISTIISPSYNEKTLGFYANIQF</sequence>
<evidence type="ECO:0000313" key="2">
    <source>
        <dbReference type="EMBL" id="MEL4454287.1"/>
    </source>
</evidence>
<keyword evidence="3" id="KW-1185">Reference proteome</keyword>
<dbReference type="EMBL" id="JBCDNA010000001">
    <property type="protein sequence ID" value="MEL4454287.1"/>
    <property type="molecule type" value="Genomic_DNA"/>
</dbReference>
<dbReference type="InterPro" id="IPR000326">
    <property type="entry name" value="PAP2/HPO"/>
</dbReference>
<evidence type="ECO:0000259" key="1">
    <source>
        <dbReference type="SMART" id="SM00014"/>
    </source>
</evidence>
<name>A0ABU9KY57_9FLAO</name>
<dbReference type="SUPFAM" id="SSF48317">
    <property type="entry name" value="Acid phosphatase/Vanadium-dependent haloperoxidase"/>
    <property type="match status" value="1"/>
</dbReference>
<dbReference type="RefSeq" id="WP_342157793.1">
    <property type="nucleotide sequence ID" value="NZ_JBCDNA010000001.1"/>
</dbReference>
<gene>
    <name evidence="2" type="ORF">AABB81_00155</name>
</gene>
<dbReference type="Gene3D" id="1.20.144.10">
    <property type="entry name" value="Phosphatidic acid phosphatase type 2/haloperoxidase"/>
    <property type="match status" value="1"/>
</dbReference>
<dbReference type="SMART" id="SM00014">
    <property type="entry name" value="acidPPc"/>
    <property type="match status" value="1"/>
</dbReference>
<dbReference type="PANTHER" id="PTHR14969">
    <property type="entry name" value="SPHINGOSINE-1-PHOSPHATE PHOSPHOHYDROLASE"/>
    <property type="match status" value="1"/>
</dbReference>
<accession>A0ABU9KY57</accession>
<dbReference type="InterPro" id="IPR036938">
    <property type="entry name" value="PAP2/HPO_sf"/>
</dbReference>
<dbReference type="Proteomes" id="UP001474120">
    <property type="component" value="Unassembled WGS sequence"/>
</dbReference>
<evidence type="ECO:0000313" key="3">
    <source>
        <dbReference type="Proteomes" id="UP001474120"/>
    </source>
</evidence>
<dbReference type="PANTHER" id="PTHR14969:SF13">
    <property type="entry name" value="AT30094P"/>
    <property type="match status" value="1"/>
</dbReference>